<reference evidence="1" key="1">
    <citation type="submission" date="2016-03" db="EMBL/GenBank/DDBJ databases">
        <title>Updated assembly of Pseudogymnoascus destructans, the fungus causing white-nose syndrome of bats.</title>
        <authorList>
            <person name="Palmer J.M."/>
            <person name="Drees K.P."/>
            <person name="Foster J.T."/>
            <person name="Lindner D.L."/>
        </authorList>
    </citation>
    <scope>NUCLEOTIDE SEQUENCE [LARGE SCALE GENOMIC DNA]</scope>
    <source>
        <strain evidence="1">20631-21</strain>
    </source>
</reference>
<sequence>MGTLGEESILTIASPMAWLLARVNATTKAMSASLSTGDLVGPARLVFKDFLAAHACLLHKVRALGAGLSIAVALVVDWGMATCGAPIALGHFSSCYTRECSSCDVV</sequence>
<dbReference type="AlphaFoldDB" id="A0A176ZZ16"/>
<dbReference type="Proteomes" id="UP000077154">
    <property type="component" value="Unassembled WGS sequence"/>
</dbReference>
<evidence type="ECO:0000313" key="1">
    <source>
        <dbReference type="EMBL" id="OAF54472.1"/>
    </source>
</evidence>
<organism evidence="1">
    <name type="scientific">Pseudogymnoascus destructans</name>
    <dbReference type="NCBI Taxonomy" id="655981"/>
    <lineage>
        <taxon>Eukaryota</taxon>
        <taxon>Fungi</taxon>
        <taxon>Dikarya</taxon>
        <taxon>Ascomycota</taxon>
        <taxon>Pezizomycotina</taxon>
        <taxon>Leotiomycetes</taxon>
        <taxon>Thelebolales</taxon>
        <taxon>Thelebolaceae</taxon>
        <taxon>Pseudogymnoascus</taxon>
    </lineage>
</organism>
<gene>
    <name evidence="1" type="ORF">VC83_09010</name>
</gene>
<dbReference type="GeneID" id="36292047"/>
<proteinExistence type="predicted"/>
<name>A0A176ZZ16_9PEZI</name>
<protein>
    <submittedName>
        <fullName evidence="1">Uncharacterized protein</fullName>
    </submittedName>
</protein>
<dbReference type="RefSeq" id="XP_024319777.1">
    <property type="nucleotide sequence ID" value="XM_024472549.1"/>
</dbReference>
<accession>A0A176ZZ16</accession>
<dbReference type="EMBL" id="KV441421">
    <property type="protein sequence ID" value="OAF54472.1"/>
    <property type="molecule type" value="Genomic_DNA"/>
</dbReference>